<organism evidence="2 3">
    <name type="scientific">Daucus carota subsp. sativus</name>
    <name type="common">Carrot</name>
    <dbReference type="NCBI Taxonomy" id="79200"/>
    <lineage>
        <taxon>Eukaryota</taxon>
        <taxon>Viridiplantae</taxon>
        <taxon>Streptophyta</taxon>
        <taxon>Embryophyta</taxon>
        <taxon>Tracheophyta</taxon>
        <taxon>Spermatophyta</taxon>
        <taxon>Magnoliopsida</taxon>
        <taxon>eudicotyledons</taxon>
        <taxon>Gunneridae</taxon>
        <taxon>Pentapetalae</taxon>
        <taxon>asterids</taxon>
        <taxon>campanulids</taxon>
        <taxon>Apiales</taxon>
        <taxon>Apiaceae</taxon>
        <taxon>Apioideae</taxon>
        <taxon>Scandiceae</taxon>
        <taxon>Daucinae</taxon>
        <taxon>Daucus</taxon>
        <taxon>Daucus sect. Daucus</taxon>
    </lineage>
</organism>
<keyword evidence="3" id="KW-1185">Reference proteome</keyword>
<feature type="domain" description="Reverse transcriptase zinc-binding" evidence="1">
    <location>
        <begin position="2"/>
        <end position="54"/>
    </location>
</feature>
<dbReference type="EMBL" id="CP093350">
    <property type="protein sequence ID" value="WOH11914.1"/>
    <property type="molecule type" value="Genomic_DNA"/>
</dbReference>
<proteinExistence type="predicted"/>
<accession>A0AAF1BA05</accession>
<dbReference type="Pfam" id="PF13966">
    <property type="entry name" value="zf-RVT"/>
    <property type="match status" value="1"/>
</dbReference>
<name>A0AAF1BA05_DAUCS</name>
<evidence type="ECO:0000313" key="2">
    <source>
        <dbReference type="EMBL" id="WOH11914.1"/>
    </source>
</evidence>
<dbReference type="InterPro" id="IPR026960">
    <property type="entry name" value="RVT-Znf"/>
</dbReference>
<dbReference type="AlphaFoldDB" id="A0AAF1BA05"/>
<sequence length="153" mass="17777">MPKCAFFFWLAIKNRLLTKDKMRLFEMQVDPRCVLCNGGLESSHHLFSNCPFFAALRAESPVQFNADWDLCRTGAFFIGNTSRIKKRIGGLFIAVAIYHTWKERNFRIHNVGKHNSPSRVLLRVKEMVRERLFSCNSFKRMAANHPGIIPLLY</sequence>
<protein>
    <recommendedName>
        <fullName evidence="1">Reverse transcriptase zinc-binding domain-containing protein</fullName>
    </recommendedName>
</protein>
<gene>
    <name evidence="2" type="ORF">DCAR_0831410</name>
</gene>
<reference evidence="2" key="2">
    <citation type="submission" date="2022-03" db="EMBL/GenBank/DDBJ databases">
        <title>Draft title - Genomic analysis of global carrot germplasm unveils the trajectory of domestication and the origin of high carotenoid orange carrot.</title>
        <authorList>
            <person name="Iorizzo M."/>
            <person name="Ellison S."/>
            <person name="Senalik D."/>
            <person name="Macko-Podgorni A."/>
            <person name="Grzebelus D."/>
            <person name="Bostan H."/>
            <person name="Rolling W."/>
            <person name="Curaba J."/>
            <person name="Simon P."/>
        </authorList>
    </citation>
    <scope>NUCLEOTIDE SEQUENCE</scope>
    <source>
        <tissue evidence="2">Leaf</tissue>
    </source>
</reference>
<reference evidence="2" key="1">
    <citation type="journal article" date="2016" name="Nat. Genet.">
        <title>A high-quality carrot genome assembly provides new insights into carotenoid accumulation and asterid genome evolution.</title>
        <authorList>
            <person name="Iorizzo M."/>
            <person name="Ellison S."/>
            <person name="Senalik D."/>
            <person name="Zeng P."/>
            <person name="Satapoomin P."/>
            <person name="Huang J."/>
            <person name="Bowman M."/>
            <person name="Iovene M."/>
            <person name="Sanseverino W."/>
            <person name="Cavagnaro P."/>
            <person name="Yildiz M."/>
            <person name="Macko-Podgorni A."/>
            <person name="Moranska E."/>
            <person name="Grzebelus E."/>
            <person name="Grzebelus D."/>
            <person name="Ashrafi H."/>
            <person name="Zheng Z."/>
            <person name="Cheng S."/>
            <person name="Spooner D."/>
            <person name="Van Deynze A."/>
            <person name="Simon P."/>
        </authorList>
    </citation>
    <scope>NUCLEOTIDE SEQUENCE</scope>
    <source>
        <tissue evidence="2">Leaf</tissue>
    </source>
</reference>
<dbReference type="Proteomes" id="UP000077755">
    <property type="component" value="Chromosome 8"/>
</dbReference>
<evidence type="ECO:0000313" key="3">
    <source>
        <dbReference type="Proteomes" id="UP000077755"/>
    </source>
</evidence>
<evidence type="ECO:0000259" key="1">
    <source>
        <dbReference type="Pfam" id="PF13966"/>
    </source>
</evidence>